<organism evidence="4 5">
    <name type="scientific">Actinoallomurus iriomotensis</name>
    <dbReference type="NCBI Taxonomy" id="478107"/>
    <lineage>
        <taxon>Bacteria</taxon>
        <taxon>Bacillati</taxon>
        <taxon>Actinomycetota</taxon>
        <taxon>Actinomycetes</taxon>
        <taxon>Streptosporangiales</taxon>
        <taxon>Thermomonosporaceae</taxon>
        <taxon>Actinoallomurus</taxon>
    </lineage>
</organism>
<dbReference type="InterPro" id="IPR041522">
    <property type="entry name" value="CdaR_GGDEF"/>
</dbReference>
<comment type="similarity">
    <text evidence="1">Belongs to the CdaR family.</text>
</comment>
<sequence length="576" mass="62254">MRPDPPRRHATDGGCVAMPIIPESPPGPSPQDQLSGMRSLLALSMVMSESDDQDHILGLAATAVPSLGQCRLEGVHLTDGGWQAVPGVHATSDARGDLETQFAVLSVAGGPVAVLGRGWAWAFPLRSLDGHLGYLVASAGGEPSSAEQFLLRVLAQQAGIAIAGARQRACQRADAERLRAANAALAETVAELEFSTTVHERLTRVAAAGEGPEGIAIALHELTGYPIAVEDRYGNLRAWAGPRRPDPYPKEPWESRERTLNEALRSSRPLRRQDRLVVTAGPRDDVLGLLALIDPGESAGRSERVALQHAATVLGLELAHLHNVAEAELRLGRDLVEELLSGASEETVLARADALGYDLRRPHRVIVVVGPADEGFGRAVAAAMRDTGVGSLFAVRGREVVVLSDTDRPWSRFREAVRRELGGGLCRIGVGGAYDRPLDLPRSYHEARLALRLQTAVTGDHQATEFDRLGVYRLLADVGEPATVEGFVREWLGNLLDYDARKGSGLVGTLSRYLECGRSYEATTSALAIHRSTLKYRLRRIREISGHDLADPDTYFNLQLATRAWNTLAALRAERP</sequence>
<dbReference type="InterPro" id="IPR051448">
    <property type="entry name" value="CdaR-like_regulators"/>
</dbReference>
<proteinExistence type="inferred from homology"/>
<dbReference type="PANTHER" id="PTHR33744:SF1">
    <property type="entry name" value="DNA-BINDING TRANSCRIPTIONAL ACTIVATOR ADER"/>
    <property type="match status" value="1"/>
</dbReference>
<evidence type="ECO:0000313" key="4">
    <source>
        <dbReference type="EMBL" id="GLY81203.1"/>
    </source>
</evidence>
<gene>
    <name evidence="4" type="ORF">Airi01_094700</name>
</gene>
<reference evidence="4" key="1">
    <citation type="submission" date="2023-03" db="EMBL/GenBank/DDBJ databases">
        <title>Actinoallomurus iriomotensis NBRC 103681.</title>
        <authorList>
            <person name="Ichikawa N."/>
            <person name="Sato H."/>
            <person name="Tonouchi N."/>
        </authorList>
    </citation>
    <scope>NUCLEOTIDE SEQUENCE</scope>
    <source>
        <strain evidence="4">NBRC 103681</strain>
    </source>
</reference>
<evidence type="ECO:0000259" key="3">
    <source>
        <dbReference type="Pfam" id="PF17853"/>
    </source>
</evidence>
<evidence type="ECO:0008006" key="6">
    <source>
        <dbReference type="Google" id="ProtNLM"/>
    </source>
</evidence>
<dbReference type="Proteomes" id="UP001165135">
    <property type="component" value="Unassembled WGS sequence"/>
</dbReference>
<protein>
    <recommendedName>
        <fullName evidence="6">PucR family transcriptional regulator</fullName>
    </recommendedName>
</protein>
<dbReference type="AlphaFoldDB" id="A0A9W6VQK3"/>
<evidence type="ECO:0000259" key="2">
    <source>
        <dbReference type="Pfam" id="PF13556"/>
    </source>
</evidence>
<dbReference type="Pfam" id="PF17853">
    <property type="entry name" value="GGDEF_2"/>
    <property type="match status" value="1"/>
</dbReference>
<feature type="domain" description="PucR C-terminal helix-turn-helix" evidence="2">
    <location>
        <begin position="506"/>
        <end position="564"/>
    </location>
</feature>
<dbReference type="InterPro" id="IPR025736">
    <property type="entry name" value="PucR_C-HTH_dom"/>
</dbReference>
<feature type="domain" description="CdaR GGDEF-like" evidence="3">
    <location>
        <begin position="342"/>
        <end position="453"/>
    </location>
</feature>
<accession>A0A9W6VQK3</accession>
<name>A0A9W6VQK3_9ACTN</name>
<evidence type="ECO:0000256" key="1">
    <source>
        <dbReference type="ARBA" id="ARBA00006754"/>
    </source>
</evidence>
<dbReference type="Gene3D" id="1.10.10.2840">
    <property type="entry name" value="PucR C-terminal helix-turn-helix domain"/>
    <property type="match status" value="1"/>
</dbReference>
<evidence type="ECO:0000313" key="5">
    <source>
        <dbReference type="Proteomes" id="UP001165135"/>
    </source>
</evidence>
<dbReference type="Pfam" id="PF13556">
    <property type="entry name" value="HTH_30"/>
    <property type="match status" value="1"/>
</dbReference>
<dbReference type="PANTHER" id="PTHR33744">
    <property type="entry name" value="CARBOHYDRATE DIACID REGULATOR"/>
    <property type="match status" value="1"/>
</dbReference>
<comment type="caution">
    <text evidence="4">The sequence shown here is derived from an EMBL/GenBank/DDBJ whole genome shotgun (WGS) entry which is preliminary data.</text>
</comment>
<dbReference type="InterPro" id="IPR042070">
    <property type="entry name" value="PucR_C-HTH_sf"/>
</dbReference>
<dbReference type="EMBL" id="BSTJ01000017">
    <property type="protein sequence ID" value="GLY81203.1"/>
    <property type="molecule type" value="Genomic_DNA"/>
</dbReference>